<name>F7BI82_CIOIN</name>
<dbReference type="EMBL" id="EAAA01002287">
    <property type="status" value="NOT_ANNOTATED_CDS"/>
    <property type="molecule type" value="Genomic_DNA"/>
</dbReference>
<dbReference type="STRING" id="7719.ENSCINP00000026373"/>
<dbReference type="Gene3D" id="1.10.630.10">
    <property type="entry name" value="Cytochrome P450"/>
    <property type="match status" value="1"/>
</dbReference>
<dbReference type="InterPro" id="IPR036396">
    <property type="entry name" value="Cyt_P450_sf"/>
</dbReference>
<evidence type="ECO:0000256" key="3">
    <source>
        <dbReference type="RuleBase" id="RU000461"/>
    </source>
</evidence>
<dbReference type="SUPFAM" id="SSF48264">
    <property type="entry name" value="Cytochrome P450"/>
    <property type="match status" value="1"/>
</dbReference>
<dbReference type="RefSeq" id="XP_002121585.3">
    <property type="nucleotide sequence ID" value="XM_002121549.4"/>
</dbReference>
<reference evidence="4" key="2">
    <citation type="journal article" date="2008" name="Genome Biol.">
        <title>Improved genome assembly and evidence-based global gene model set for the chordate Ciona intestinalis: new insight into intron and operon populations.</title>
        <authorList>
            <person name="Satou Y."/>
            <person name="Mineta K."/>
            <person name="Ogasawara M."/>
            <person name="Sasakura Y."/>
            <person name="Shoguchi E."/>
            <person name="Ueno K."/>
            <person name="Yamada L."/>
            <person name="Matsumoto J."/>
            <person name="Wasserscheid J."/>
            <person name="Dewar K."/>
            <person name="Wiley G.B."/>
            <person name="Macmil S.L."/>
            <person name="Roe B.A."/>
            <person name="Zeller R.W."/>
            <person name="Hastings K.E."/>
            <person name="Lemaire P."/>
            <person name="Lindquist E."/>
            <person name="Endo T."/>
            <person name="Hotta K."/>
            <person name="Inaba K."/>
        </authorList>
    </citation>
    <scope>NUCLEOTIDE SEQUENCE [LARGE SCALE GENOMIC DNA]</scope>
    <source>
        <strain evidence="4">wild type</strain>
    </source>
</reference>
<dbReference type="Ensembl" id="ENSCINT00000026619.2">
    <property type="protein sequence ID" value="ENSCINP00000026373.2"/>
    <property type="gene ID" value="ENSCING00000014646.2"/>
</dbReference>
<evidence type="ECO:0000313" key="4">
    <source>
        <dbReference type="Ensembl" id="ENSCINP00000026373.2"/>
    </source>
</evidence>
<dbReference type="PRINTS" id="PR00385">
    <property type="entry name" value="P450"/>
</dbReference>
<dbReference type="GeneID" id="100181326"/>
<dbReference type="GO" id="GO:0020037">
    <property type="term" value="F:heme binding"/>
    <property type="evidence" value="ECO:0007669"/>
    <property type="project" value="InterPro"/>
</dbReference>
<dbReference type="KEGG" id="cin:100181326"/>
<dbReference type="InterPro" id="IPR017972">
    <property type="entry name" value="Cyt_P450_CS"/>
</dbReference>
<keyword evidence="2 3" id="KW-0349">Heme</keyword>
<dbReference type="CDD" id="cd20659">
    <property type="entry name" value="CYP4B_4F-like"/>
    <property type="match status" value="1"/>
</dbReference>
<dbReference type="PANTHER" id="PTHR24291">
    <property type="entry name" value="CYTOCHROME P450 FAMILY 4"/>
    <property type="match status" value="1"/>
</dbReference>
<accession>F7BI82</accession>
<comment type="similarity">
    <text evidence="1 3">Belongs to the cytochrome P450 family.</text>
</comment>
<dbReference type="OMA" id="SHRFNDW"/>
<reference evidence="4" key="3">
    <citation type="submission" date="2025-08" db="UniProtKB">
        <authorList>
            <consortium name="Ensembl"/>
        </authorList>
    </citation>
    <scope>IDENTIFICATION</scope>
</reference>
<dbReference type="GeneTree" id="ENSGT00940000161527"/>
<protein>
    <submittedName>
        <fullName evidence="4">Cytochrome P450 4F4-like</fullName>
    </submittedName>
</protein>
<dbReference type="InterPro" id="IPR001128">
    <property type="entry name" value="Cyt_P450"/>
</dbReference>
<gene>
    <name evidence="4" type="primary">LOC100181326</name>
</gene>
<keyword evidence="3" id="KW-0503">Monooxygenase</keyword>
<dbReference type="GO" id="GO:0004497">
    <property type="term" value="F:monooxygenase activity"/>
    <property type="evidence" value="ECO:0007669"/>
    <property type="project" value="UniProtKB-KW"/>
</dbReference>
<keyword evidence="5" id="KW-1185">Reference proteome</keyword>
<keyword evidence="2 3" id="KW-0408">Iron</keyword>
<comment type="cofactor">
    <cofactor evidence="2">
        <name>heme</name>
        <dbReference type="ChEBI" id="CHEBI:30413"/>
    </cofactor>
</comment>
<dbReference type="OrthoDB" id="1470350at2759"/>
<evidence type="ECO:0000256" key="1">
    <source>
        <dbReference type="ARBA" id="ARBA00010617"/>
    </source>
</evidence>
<dbReference type="GO" id="GO:0005506">
    <property type="term" value="F:iron ion binding"/>
    <property type="evidence" value="ECO:0007669"/>
    <property type="project" value="InterPro"/>
</dbReference>
<keyword evidence="2 3" id="KW-0479">Metal-binding</keyword>
<reference evidence="5" key="1">
    <citation type="journal article" date="2002" name="Science">
        <title>The draft genome of Ciona intestinalis: insights into chordate and vertebrate origins.</title>
        <authorList>
            <person name="Dehal P."/>
            <person name="Satou Y."/>
            <person name="Campbell R.K."/>
            <person name="Chapman J."/>
            <person name="Degnan B."/>
            <person name="De Tomaso A."/>
            <person name="Davidson B."/>
            <person name="Di Gregorio A."/>
            <person name="Gelpke M."/>
            <person name="Goodstein D.M."/>
            <person name="Harafuji N."/>
            <person name="Hastings K.E."/>
            <person name="Ho I."/>
            <person name="Hotta K."/>
            <person name="Huang W."/>
            <person name="Kawashima T."/>
            <person name="Lemaire P."/>
            <person name="Martinez D."/>
            <person name="Meinertzhagen I.A."/>
            <person name="Necula S."/>
            <person name="Nonaka M."/>
            <person name="Putnam N."/>
            <person name="Rash S."/>
            <person name="Saiga H."/>
            <person name="Satake M."/>
            <person name="Terry A."/>
            <person name="Yamada L."/>
            <person name="Wang H.G."/>
            <person name="Awazu S."/>
            <person name="Azumi K."/>
            <person name="Boore J."/>
            <person name="Branno M."/>
            <person name="Chin-Bow S."/>
            <person name="DeSantis R."/>
            <person name="Doyle S."/>
            <person name="Francino P."/>
            <person name="Keys D.N."/>
            <person name="Haga S."/>
            <person name="Hayashi H."/>
            <person name="Hino K."/>
            <person name="Imai K.S."/>
            <person name="Inaba K."/>
            <person name="Kano S."/>
            <person name="Kobayashi K."/>
            <person name="Kobayashi M."/>
            <person name="Lee B.I."/>
            <person name="Makabe K.W."/>
            <person name="Manohar C."/>
            <person name="Matassi G."/>
            <person name="Medina M."/>
            <person name="Mochizuki Y."/>
            <person name="Mount S."/>
            <person name="Morishita T."/>
            <person name="Miura S."/>
            <person name="Nakayama A."/>
            <person name="Nishizaka S."/>
            <person name="Nomoto H."/>
            <person name="Ohta F."/>
            <person name="Oishi K."/>
            <person name="Rigoutsos I."/>
            <person name="Sano M."/>
            <person name="Sasaki A."/>
            <person name="Sasakura Y."/>
            <person name="Shoguchi E."/>
            <person name="Shin-i T."/>
            <person name="Spagnuolo A."/>
            <person name="Stainier D."/>
            <person name="Suzuki M.M."/>
            <person name="Tassy O."/>
            <person name="Takatori N."/>
            <person name="Tokuoka M."/>
            <person name="Yagi K."/>
            <person name="Yoshizaki F."/>
            <person name="Wada S."/>
            <person name="Zhang C."/>
            <person name="Hyatt P.D."/>
            <person name="Larimer F."/>
            <person name="Detter C."/>
            <person name="Doggett N."/>
            <person name="Glavina T."/>
            <person name="Hawkins T."/>
            <person name="Richardson P."/>
            <person name="Lucas S."/>
            <person name="Kohara Y."/>
            <person name="Levine M."/>
            <person name="Satoh N."/>
            <person name="Rokhsar D.S."/>
        </authorList>
    </citation>
    <scope>NUCLEOTIDE SEQUENCE [LARGE SCALE GENOMIC DNA]</scope>
</reference>
<organism evidence="4 5">
    <name type="scientific">Ciona intestinalis</name>
    <name type="common">Transparent sea squirt</name>
    <name type="synonym">Ascidia intestinalis</name>
    <dbReference type="NCBI Taxonomy" id="7719"/>
    <lineage>
        <taxon>Eukaryota</taxon>
        <taxon>Metazoa</taxon>
        <taxon>Chordata</taxon>
        <taxon>Tunicata</taxon>
        <taxon>Ascidiacea</taxon>
        <taxon>Phlebobranchia</taxon>
        <taxon>Cionidae</taxon>
        <taxon>Ciona</taxon>
    </lineage>
</organism>
<accession>A0A1W2W1N1</accession>
<keyword evidence="3" id="KW-0560">Oxidoreductase</keyword>
<dbReference type="InParanoid" id="F7BI82"/>
<reference evidence="4" key="4">
    <citation type="submission" date="2025-09" db="UniProtKB">
        <authorList>
            <consortium name="Ensembl"/>
        </authorList>
    </citation>
    <scope>IDENTIFICATION</scope>
</reference>
<dbReference type="Pfam" id="PF00067">
    <property type="entry name" value="p450"/>
    <property type="match status" value="1"/>
</dbReference>
<dbReference type="Proteomes" id="UP000008144">
    <property type="component" value="Chromosome 6"/>
</dbReference>
<sequence>MVAQSQLESLLLQSGGGFIFQTLLADVLLFAALVFVTAKYVSPAVKHQVLLRKCAKEVGGPKGHWFYGDLLEYGYDETGVWNSVKRCEEFPAMCSQWLGPAQMNVQLYHPDVTKTVLSKSYPKSYAYNKFLKPLLRDGLVTSKGDLWKRHRRLLTPIFHFDILKSHVQIFNQNSSRLLEWMEETSKSDVGRDVAVPDCDMAFNNVMECVMSKKSSDLTGETTRYTGYVQSVSAMMFQRLCQPILHSDSMFKVSGLGRRFAVAKKGIEDYANKIIIERRAILSSNSPNSELTTTTVKDDVTGTSFNFNRRKGKMVDFLDILIQTKDQDGVGLTNDEINDEVITFFSAGHETVSNAITWSLYTLASNLDCQTRCREEIKSAVGDKETLEWADLSKLPYMTQCIKEAMRLFPTLHVVGRQLTEDVTLSHRFNDWKPVTLPKGSSIGVNIFAMNRNPHIWDEPEKFDPERFSPDNTANRSPHAFIPFGAGPRNCIGQNFGMQQIRVVLSKVLRKYEVYVDETLPKPVMVPGVAMQPKNGVYIKVRKLSKE</sequence>
<dbReference type="PROSITE" id="PS00086">
    <property type="entry name" value="CYTOCHROME_P450"/>
    <property type="match status" value="1"/>
</dbReference>
<dbReference type="AlphaFoldDB" id="F7BI82"/>
<feature type="binding site" description="axial binding residue" evidence="2">
    <location>
        <position position="490"/>
    </location>
    <ligand>
        <name>heme</name>
        <dbReference type="ChEBI" id="CHEBI:30413"/>
    </ligand>
    <ligandPart>
        <name>Fe</name>
        <dbReference type="ChEBI" id="CHEBI:18248"/>
    </ligandPart>
</feature>
<evidence type="ECO:0000313" key="5">
    <source>
        <dbReference type="Proteomes" id="UP000008144"/>
    </source>
</evidence>
<dbReference type="PRINTS" id="PR00463">
    <property type="entry name" value="EP450I"/>
</dbReference>
<dbReference type="InterPro" id="IPR002401">
    <property type="entry name" value="Cyt_P450_E_grp-I"/>
</dbReference>
<dbReference type="PANTHER" id="PTHR24291:SF201">
    <property type="entry name" value="CYTOCHROME P450, FAMILY 4, SUBFAMILY B, POLYPEPTIDE 7"/>
    <property type="match status" value="1"/>
</dbReference>
<dbReference type="HOGENOM" id="CLU_001570_5_1_1"/>
<dbReference type="GO" id="GO:0016705">
    <property type="term" value="F:oxidoreductase activity, acting on paired donors, with incorporation or reduction of molecular oxygen"/>
    <property type="evidence" value="ECO:0007669"/>
    <property type="project" value="InterPro"/>
</dbReference>
<evidence type="ECO:0000256" key="2">
    <source>
        <dbReference type="PIRSR" id="PIRSR602401-1"/>
    </source>
</evidence>
<dbReference type="InterPro" id="IPR050196">
    <property type="entry name" value="Cytochrome_P450_Monoox"/>
</dbReference>
<proteinExistence type="inferred from homology"/>